<dbReference type="Gene3D" id="2.40.170.20">
    <property type="entry name" value="TonB-dependent receptor, beta-barrel domain"/>
    <property type="match status" value="1"/>
</dbReference>
<evidence type="ECO:0000256" key="7">
    <source>
        <dbReference type="PROSITE-ProRule" id="PRU01360"/>
    </source>
</evidence>
<dbReference type="Gene3D" id="2.60.40.1120">
    <property type="entry name" value="Carboxypeptidase-like, regulatory domain"/>
    <property type="match status" value="1"/>
</dbReference>
<keyword evidence="11" id="KW-1185">Reference proteome</keyword>
<dbReference type="InterPro" id="IPR008969">
    <property type="entry name" value="CarboxyPept-like_regulatory"/>
</dbReference>
<keyword evidence="4 7" id="KW-0812">Transmembrane</keyword>
<dbReference type="EMBL" id="FNGS01000002">
    <property type="protein sequence ID" value="SDL42341.1"/>
    <property type="molecule type" value="Genomic_DNA"/>
</dbReference>
<reference evidence="10 11" key="1">
    <citation type="submission" date="2016-10" db="EMBL/GenBank/DDBJ databases">
        <authorList>
            <person name="de Groot N.N."/>
        </authorList>
    </citation>
    <scope>NUCLEOTIDE SEQUENCE [LARGE SCALE GENOMIC DNA]</scope>
    <source>
        <strain evidence="10 11">DSM 21668</strain>
    </source>
</reference>
<comment type="similarity">
    <text evidence="7">Belongs to the TonB-dependent receptor family.</text>
</comment>
<dbReference type="InterPro" id="IPR036942">
    <property type="entry name" value="Beta-barrel_TonB_sf"/>
</dbReference>
<gene>
    <name evidence="10" type="ORF">SAMN04488090_0800</name>
</gene>
<dbReference type="NCBIfam" id="TIGR04057">
    <property type="entry name" value="SusC_RagA_signa"/>
    <property type="match status" value="1"/>
</dbReference>
<accession>A0A1G9JXW0</accession>
<comment type="subcellular location">
    <subcellularLocation>
        <location evidence="1 7">Cell outer membrane</location>
        <topology evidence="1 7">Multi-pass membrane protein</topology>
    </subcellularLocation>
</comment>
<keyword evidence="3 7" id="KW-1134">Transmembrane beta strand</keyword>
<evidence type="ECO:0000256" key="8">
    <source>
        <dbReference type="SAM" id="SignalP"/>
    </source>
</evidence>
<evidence type="ECO:0000313" key="11">
    <source>
        <dbReference type="Proteomes" id="UP000198901"/>
    </source>
</evidence>
<evidence type="ECO:0000256" key="6">
    <source>
        <dbReference type="ARBA" id="ARBA00023237"/>
    </source>
</evidence>
<evidence type="ECO:0000256" key="5">
    <source>
        <dbReference type="ARBA" id="ARBA00023136"/>
    </source>
</evidence>
<dbReference type="SUPFAM" id="SSF56935">
    <property type="entry name" value="Porins"/>
    <property type="match status" value="1"/>
</dbReference>
<dbReference type="Proteomes" id="UP000198901">
    <property type="component" value="Unassembled WGS sequence"/>
</dbReference>
<dbReference type="InterPro" id="IPR023997">
    <property type="entry name" value="TonB-dep_OMP_SusC/RagA_CS"/>
</dbReference>
<protein>
    <submittedName>
        <fullName evidence="10">TonB-linked outer membrane protein, SusC/RagA family</fullName>
    </submittedName>
</protein>
<dbReference type="STRING" id="563176.SAMN04488090_0800"/>
<keyword evidence="2 7" id="KW-0813">Transport</keyword>
<dbReference type="Gene3D" id="2.170.130.10">
    <property type="entry name" value="TonB-dependent receptor, plug domain"/>
    <property type="match status" value="1"/>
</dbReference>
<evidence type="ECO:0000256" key="4">
    <source>
        <dbReference type="ARBA" id="ARBA00022692"/>
    </source>
</evidence>
<dbReference type="InterPro" id="IPR037066">
    <property type="entry name" value="Plug_dom_sf"/>
</dbReference>
<dbReference type="PROSITE" id="PS52016">
    <property type="entry name" value="TONB_DEPENDENT_REC_3"/>
    <property type="match status" value="1"/>
</dbReference>
<sequence>MKQIYQFAAWGMMACAVPGLVQGAGLTARMPSGLPVTQPAPGRPAGPSVADIRVTGQVVDEKGAGLSGVTIQVKGTTKGTTTDSQGNFQLVVPNEQSVLLFSFVGYKSKEVPVGKQTTLHVTMDVNDQVLNEVVVVGYGSQLKREITGAVQTLSSTELKDIPVSQIGQKLQGRLAGVQINQTTGKPGQGMNIRIRGQVSVSAGSDPLYVVDGFPITGNIAQLNPDEIEDISILKDAASTSLYGSRAANGVVLITTKKGKIGQTNVSFDAYAGIQQVPKHGRLEMMNAQEFAQFKKEYYQDGGQAVPTEFQNPEQYAGKNNDWYDALLRVAPIQSYTLSVSSNKERSNTSLVAGVFNQQGVVINNAYKRYSLRLNSNYNLSDRVAVGFNVAPSYVYDNTPRSDGDRGTGILFNALHTWPIMPIRDANGELTKYNQLPSSTGNIYAYPNWVRAAKEITNETKNTNLLSNAYITYSPIKGLSLKSTINIEYLNSKYFWFNPSTATANINVPIPTTAVSIRQSVENISWLNENLATYARSFGDHHFELLGGFTNQHFRQDVTRITANTYSDDRLPTIQGAINIDRTGTNNQVNAWALTSYLSRLTYNYKGKYLFTAAIRTDGSSRFGSNNRWGTFPSASLGWVVSDENFLQSVRQVSFAKLRASYGVIGNNNIGNYTQYALVNNTVNAVFGGNVATGAAVTSLSNPNLGWETTKQFDFGLDLGLFNDRIQLVYDFYTKRTTNLLYAVQIPQEAGFTNFNDNIGEIKFWGHEIAVNTKNTTGRFKWNTSANISFNRNKVMALAPGIDRVYGSFHITQVGKPFGQFYGLVSQGMYMNQEDLNSSPQIPGRSAVGTIKLKDVNGDGVITYGGDMDDRTILGSPFPKFVYGLTNTFQFGSWDMAIVGSGSFGNKLWMRHLYSTANLDGVFNMVKKAIHRFRSPQDPGDGIFGTTVGGGNFTGVERDWPNSHFLYDASYFTIKNITVGYNFGAMRKFFKSARLYASCQQVYVFTKYWGGNNPETSAQGDGNGDGGNLSQGVDLSNYPVPRTYTLGLNLKF</sequence>
<proteinExistence type="inferred from homology"/>
<dbReference type="SUPFAM" id="SSF49464">
    <property type="entry name" value="Carboxypeptidase regulatory domain-like"/>
    <property type="match status" value="1"/>
</dbReference>
<dbReference type="InterPro" id="IPR039426">
    <property type="entry name" value="TonB-dep_rcpt-like"/>
</dbReference>
<dbReference type="AlphaFoldDB" id="A0A1G9JXW0"/>
<dbReference type="FunFam" id="2.170.130.10:FF:000008">
    <property type="entry name" value="SusC/RagA family TonB-linked outer membrane protein"/>
    <property type="match status" value="1"/>
</dbReference>
<dbReference type="InterPro" id="IPR012910">
    <property type="entry name" value="Plug_dom"/>
</dbReference>
<evidence type="ECO:0000256" key="1">
    <source>
        <dbReference type="ARBA" id="ARBA00004571"/>
    </source>
</evidence>
<feature type="signal peptide" evidence="8">
    <location>
        <begin position="1"/>
        <end position="23"/>
    </location>
</feature>
<feature type="chain" id="PRO_5011472664" evidence="8">
    <location>
        <begin position="24"/>
        <end position="1051"/>
    </location>
</feature>
<dbReference type="OrthoDB" id="9768177at2"/>
<dbReference type="Pfam" id="PF07715">
    <property type="entry name" value="Plug"/>
    <property type="match status" value="1"/>
</dbReference>
<evidence type="ECO:0000256" key="3">
    <source>
        <dbReference type="ARBA" id="ARBA00022452"/>
    </source>
</evidence>
<keyword evidence="8" id="KW-0732">Signal</keyword>
<name>A0A1G9JXW0_9BACT</name>
<dbReference type="GO" id="GO:0009279">
    <property type="term" value="C:cell outer membrane"/>
    <property type="evidence" value="ECO:0007669"/>
    <property type="project" value="UniProtKB-SubCell"/>
</dbReference>
<dbReference type="PROSITE" id="PS51257">
    <property type="entry name" value="PROKAR_LIPOPROTEIN"/>
    <property type="match status" value="1"/>
</dbReference>
<dbReference type="InterPro" id="IPR023996">
    <property type="entry name" value="TonB-dep_OMP_SusC/RagA"/>
</dbReference>
<feature type="domain" description="TonB-dependent receptor plug" evidence="9">
    <location>
        <begin position="143"/>
        <end position="250"/>
    </location>
</feature>
<dbReference type="NCBIfam" id="TIGR04056">
    <property type="entry name" value="OMP_RagA_SusC"/>
    <property type="match status" value="1"/>
</dbReference>
<evidence type="ECO:0000259" key="9">
    <source>
        <dbReference type="Pfam" id="PF07715"/>
    </source>
</evidence>
<organism evidence="10 11">
    <name type="scientific">Siphonobacter aquaeclarae</name>
    <dbReference type="NCBI Taxonomy" id="563176"/>
    <lineage>
        <taxon>Bacteria</taxon>
        <taxon>Pseudomonadati</taxon>
        <taxon>Bacteroidota</taxon>
        <taxon>Cytophagia</taxon>
        <taxon>Cytophagales</taxon>
        <taxon>Cytophagaceae</taxon>
        <taxon>Siphonobacter</taxon>
    </lineage>
</organism>
<evidence type="ECO:0000256" key="2">
    <source>
        <dbReference type="ARBA" id="ARBA00022448"/>
    </source>
</evidence>
<evidence type="ECO:0000313" key="10">
    <source>
        <dbReference type="EMBL" id="SDL42341.1"/>
    </source>
</evidence>
<dbReference type="Pfam" id="PF13715">
    <property type="entry name" value="CarbopepD_reg_2"/>
    <property type="match status" value="1"/>
</dbReference>
<keyword evidence="6 7" id="KW-0998">Cell outer membrane</keyword>
<keyword evidence="5 7" id="KW-0472">Membrane</keyword>